<evidence type="ECO:0000313" key="3">
    <source>
        <dbReference type="Proteomes" id="UP000051681"/>
    </source>
</evidence>
<evidence type="ECO:0000256" key="1">
    <source>
        <dbReference type="SAM" id="Phobius"/>
    </source>
</evidence>
<feature type="transmembrane region" description="Helical" evidence="1">
    <location>
        <begin position="79"/>
        <end position="108"/>
    </location>
</feature>
<organism evidence="2 3">
    <name type="scientific">Thalassovita mediterranea</name>
    <dbReference type="NCBI Taxonomy" id="340021"/>
    <lineage>
        <taxon>Bacteria</taxon>
        <taxon>Pseudomonadati</taxon>
        <taxon>Pseudomonadota</taxon>
        <taxon>Alphaproteobacteria</taxon>
        <taxon>Rhodobacterales</taxon>
        <taxon>Roseobacteraceae</taxon>
        <taxon>Thalassovita</taxon>
    </lineage>
</organism>
<accession>A0A0P1H3A3</accession>
<reference evidence="2 3" key="1">
    <citation type="submission" date="2015-09" db="EMBL/GenBank/DDBJ databases">
        <authorList>
            <consortium name="Swine Surveillance"/>
        </authorList>
    </citation>
    <scope>NUCLEOTIDE SEQUENCE [LARGE SCALE GENOMIC DNA]</scope>
    <source>
        <strain evidence="2 3">CECT 8383</strain>
    </source>
</reference>
<dbReference type="STRING" id="340021.TM5383_01337"/>
<keyword evidence="1" id="KW-1133">Transmembrane helix</keyword>
<protein>
    <recommendedName>
        <fullName evidence="4">Tripartite tricarboxylate transporter TctB family protein</fullName>
    </recommendedName>
</protein>
<keyword evidence="1" id="KW-0812">Transmembrane</keyword>
<sequence>MTKWLNGEVLFGAFMIALFGAGAYDLLTPYGWQGALQDNGIMFALIIVAISVALLVVVSVTSHKRESGDQAFMGRRGVVIALVGLAYPVLFWAVEYLIATVAVGYIALALFTENFGRKPLMIATCFAVGSYLLFFFLLGITEQDGALLSTGLNNVLPTWRRDFFNAF</sequence>
<dbReference type="RefSeq" id="WP_143570194.1">
    <property type="nucleotide sequence ID" value="NZ_CYSF01000006.1"/>
</dbReference>
<proteinExistence type="predicted"/>
<dbReference type="AlphaFoldDB" id="A0A0P1H3A3"/>
<gene>
    <name evidence="2" type="ORF">TM5383_01337</name>
</gene>
<dbReference type="EMBL" id="CYSF01000006">
    <property type="protein sequence ID" value="CUH84132.1"/>
    <property type="molecule type" value="Genomic_DNA"/>
</dbReference>
<keyword evidence="3" id="KW-1185">Reference proteome</keyword>
<keyword evidence="1" id="KW-0472">Membrane</keyword>
<feature type="transmembrane region" description="Helical" evidence="1">
    <location>
        <begin position="120"/>
        <end position="140"/>
    </location>
</feature>
<dbReference type="Proteomes" id="UP000051681">
    <property type="component" value="Unassembled WGS sequence"/>
</dbReference>
<evidence type="ECO:0000313" key="2">
    <source>
        <dbReference type="EMBL" id="CUH84132.1"/>
    </source>
</evidence>
<name>A0A0P1H3A3_9RHOB</name>
<evidence type="ECO:0008006" key="4">
    <source>
        <dbReference type="Google" id="ProtNLM"/>
    </source>
</evidence>
<feature type="transmembrane region" description="Helical" evidence="1">
    <location>
        <begin position="39"/>
        <end position="58"/>
    </location>
</feature>